<accession>A0A9N9K0D0</accession>
<dbReference type="EMBL" id="CAJVQA010034340">
    <property type="protein sequence ID" value="CAG8805636.1"/>
    <property type="molecule type" value="Genomic_DNA"/>
</dbReference>
<organism evidence="1 2">
    <name type="scientific">Cetraspora pellucida</name>
    <dbReference type="NCBI Taxonomy" id="1433469"/>
    <lineage>
        <taxon>Eukaryota</taxon>
        <taxon>Fungi</taxon>
        <taxon>Fungi incertae sedis</taxon>
        <taxon>Mucoromycota</taxon>
        <taxon>Glomeromycotina</taxon>
        <taxon>Glomeromycetes</taxon>
        <taxon>Diversisporales</taxon>
        <taxon>Gigasporaceae</taxon>
        <taxon>Cetraspora</taxon>
    </lineage>
</organism>
<dbReference type="Proteomes" id="UP000789759">
    <property type="component" value="Unassembled WGS sequence"/>
</dbReference>
<reference evidence="1" key="1">
    <citation type="submission" date="2021-06" db="EMBL/GenBank/DDBJ databases">
        <authorList>
            <person name="Kallberg Y."/>
            <person name="Tangrot J."/>
            <person name="Rosling A."/>
        </authorList>
    </citation>
    <scope>NUCLEOTIDE SEQUENCE</scope>
    <source>
        <strain evidence="1">FL966</strain>
    </source>
</reference>
<keyword evidence="2" id="KW-1185">Reference proteome</keyword>
<feature type="non-terminal residue" evidence="1">
    <location>
        <position position="183"/>
    </location>
</feature>
<dbReference type="AlphaFoldDB" id="A0A9N9K0D0"/>
<evidence type="ECO:0000313" key="1">
    <source>
        <dbReference type="EMBL" id="CAG8805636.1"/>
    </source>
</evidence>
<protein>
    <submittedName>
        <fullName evidence="1">8808_t:CDS:1</fullName>
    </submittedName>
</protein>
<comment type="caution">
    <text evidence="1">The sequence shown here is derived from an EMBL/GenBank/DDBJ whole genome shotgun (WGS) entry which is preliminary data.</text>
</comment>
<sequence>MQRIESINKLIHDKVNWATSLCDLLATIDSCVKNEEQFEKFEIEHNVLPRVGLSSLNNRFFKEVDNIIKQFLTPIILGKQRQQMNQSADNEDEIISGPREQEQDIRQVLFKSLIGNIIQAILEPNTNKEILFQQIPTIAVCGAFKPKEDQSMSNFTFKHLFVIRFILWNSESTTKSDKAIYAE</sequence>
<name>A0A9N9K0D0_9GLOM</name>
<evidence type="ECO:0000313" key="2">
    <source>
        <dbReference type="Proteomes" id="UP000789759"/>
    </source>
</evidence>
<gene>
    <name evidence="1" type="ORF">CPELLU_LOCUS18126</name>
</gene>
<dbReference type="OrthoDB" id="2440970at2759"/>
<proteinExistence type="predicted"/>